<reference evidence="4 5" key="1">
    <citation type="submission" date="2007-03" db="EMBL/GenBank/DDBJ databases">
        <authorList>
            <person name="Heidelberg J."/>
        </authorList>
    </citation>
    <scope>NUCLEOTIDE SEQUENCE [LARGE SCALE GENOMIC DNA]</scope>
    <source>
        <strain evidence="5">ATCC 39541 / Classical Ogawa 395 / O395</strain>
    </source>
</reference>
<feature type="binding site" evidence="2">
    <location>
        <position position="219"/>
    </location>
    <ligand>
        <name>substrate</name>
    </ligand>
</feature>
<accession>A0A0H3AMA1</accession>
<evidence type="ECO:0000256" key="3">
    <source>
        <dbReference type="PIRSR" id="PIRSR039026-2"/>
    </source>
</evidence>
<keyword evidence="1" id="KW-0732">Signal</keyword>
<dbReference type="AlphaFoldDB" id="A0A0H3AMA1"/>
<dbReference type="KEGG" id="vco:VC0395_A0892"/>
<dbReference type="Gene3D" id="3.40.190.10">
    <property type="entry name" value="Periplasmic binding protein-like II"/>
    <property type="match status" value="1"/>
</dbReference>
<keyword evidence="3" id="KW-0479">Metal-binding</keyword>
<evidence type="ECO:0000256" key="2">
    <source>
        <dbReference type="PIRSR" id="PIRSR039026-1"/>
    </source>
</evidence>
<dbReference type="InterPro" id="IPR038404">
    <property type="entry name" value="TRAP_DctP_sf"/>
</dbReference>
<dbReference type="GO" id="GO:0031317">
    <property type="term" value="C:tripartite ATP-independent periplasmic transporter complex"/>
    <property type="evidence" value="ECO:0007669"/>
    <property type="project" value="InterPro"/>
</dbReference>
<proteinExistence type="predicted"/>
<evidence type="ECO:0000313" key="5">
    <source>
        <dbReference type="Proteomes" id="UP000000249"/>
    </source>
</evidence>
<dbReference type="InterPro" id="IPR018389">
    <property type="entry name" value="DctP_fam"/>
</dbReference>
<name>A0A0H3AMA1_VIBC3</name>
<protein>
    <submittedName>
        <fullName evidence="4">Extracellular solute-binding protein, family 7</fullName>
    </submittedName>
</protein>
<feature type="binding site" evidence="3">
    <location>
        <position position="281"/>
    </location>
    <ligand>
        <name>substrate</name>
    </ligand>
</feature>
<dbReference type="PIRSF" id="PIRSF039026">
    <property type="entry name" value="SiaP"/>
    <property type="match status" value="1"/>
</dbReference>
<dbReference type="Pfam" id="PF03480">
    <property type="entry name" value="DctP"/>
    <property type="match status" value="1"/>
</dbReference>
<dbReference type="KEGG" id="vcr:VC395_1392"/>
<dbReference type="GO" id="GO:0046872">
    <property type="term" value="F:metal ion binding"/>
    <property type="evidence" value="ECO:0007669"/>
    <property type="project" value="UniProtKB-KW"/>
</dbReference>
<dbReference type="Gene3D" id="3.40.190.170">
    <property type="entry name" value="Bacterial extracellular solute-binding protein, family 7"/>
    <property type="match status" value="1"/>
</dbReference>
<dbReference type="eggNOG" id="COG4663">
    <property type="taxonomic scope" value="Bacteria"/>
</dbReference>
<dbReference type="EMBL" id="CP000627">
    <property type="protein sequence ID" value="ABQ21465.1"/>
    <property type="molecule type" value="Genomic_DNA"/>
</dbReference>
<dbReference type="NCBIfam" id="NF037995">
    <property type="entry name" value="TRAP_S1"/>
    <property type="match status" value="1"/>
</dbReference>
<dbReference type="PATRIC" id="fig|345073.21.peg.1351"/>
<dbReference type="PANTHER" id="PTHR33376">
    <property type="match status" value="1"/>
</dbReference>
<dbReference type="GO" id="GO:0055085">
    <property type="term" value="P:transmembrane transport"/>
    <property type="evidence" value="ECO:0007669"/>
    <property type="project" value="InterPro"/>
</dbReference>
<feature type="binding site" evidence="2">
    <location>
        <position position="198"/>
    </location>
    <ligand>
        <name>substrate</name>
    </ligand>
</feature>
<feature type="binding site" evidence="3">
    <location>
        <position position="256"/>
    </location>
    <ligand>
        <name>substrate</name>
    </ligand>
</feature>
<dbReference type="Proteomes" id="UP000000249">
    <property type="component" value="Chromosome 1"/>
</dbReference>
<organism evidence="4 5">
    <name type="scientific">Vibrio cholerae serotype O1 (strain ATCC 39541 / Classical Ogawa 395 / O395)</name>
    <dbReference type="NCBI Taxonomy" id="345073"/>
    <lineage>
        <taxon>Bacteria</taxon>
        <taxon>Pseudomonadati</taxon>
        <taxon>Pseudomonadota</taxon>
        <taxon>Gammaproteobacteria</taxon>
        <taxon>Vibrionales</taxon>
        <taxon>Vibrionaceae</taxon>
        <taxon>Vibrio</taxon>
    </lineage>
</organism>
<dbReference type="PANTHER" id="PTHR33376:SF5">
    <property type="entry name" value="EXTRACYTOPLASMIC SOLUTE RECEPTOR PROTEIN"/>
    <property type="match status" value="1"/>
</dbReference>
<evidence type="ECO:0000313" key="4">
    <source>
        <dbReference type="EMBL" id="ABQ21465.1"/>
    </source>
</evidence>
<sequence>MLLGCVVSPISCLTNIDHIVDEPVAGCAGMDNQGRQTMSLIHQSVSRVMKRSVLLIAAGVALFTTSAFAEEKVYRLTLAETWGPNFPIFGDTTKNMAAMAEKMSNGRLQIRIDSANKHKAPLGVFDMVKSGQYDMGHSASYYWKGKVPNTLYFTSMPFGMTTGEQYAWFYHGGGMELMEKVYSPHNMLSFPGGNTDVQMGGWFQKEINSVEDLQGLKMRIPGFAGEVLAELGAKPTNIAPGELYTSLERRTIDALEWVGPSLDLRMGFHKIAPYYYTGWHEPATELQFLVNQKTWDKLPEDLREILRVAMRTAAYDMYVQSVHESGKNWVSITQEFPDVKVKTFPAPVIKALREVNDRLLAKHAAEDPLAKEIQESQANYLKQTRSWTDISLRAYLNSESQ</sequence>
<evidence type="ECO:0000256" key="1">
    <source>
        <dbReference type="ARBA" id="ARBA00022729"/>
    </source>
</evidence>
<feature type="binding site" evidence="3">
    <location>
        <position position="257"/>
    </location>
    <ligand>
        <name>Na(+)</name>
        <dbReference type="ChEBI" id="CHEBI:29101"/>
    </ligand>
</feature>
<gene>
    <name evidence="4" type="ordered locus">VC0395_A0892</name>
</gene>
<dbReference type="InterPro" id="IPR026289">
    <property type="entry name" value="SBP_TakP-like"/>
</dbReference>